<proteinExistence type="predicted"/>
<evidence type="ECO:0000313" key="1">
    <source>
        <dbReference type="EMBL" id="CAL1388962.1"/>
    </source>
</evidence>
<gene>
    <name evidence="1" type="ORF">LTRI10_LOCUS29856</name>
</gene>
<name>A0AAV2ET94_9ROSI</name>
<organism evidence="1 2">
    <name type="scientific">Linum trigynum</name>
    <dbReference type="NCBI Taxonomy" id="586398"/>
    <lineage>
        <taxon>Eukaryota</taxon>
        <taxon>Viridiplantae</taxon>
        <taxon>Streptophyta</taxon>
        <taxon>Embryophyta</taxon>
        <taxon>Tracheophyta</taxon>
        <taxon>Spermatophyta</taxon>
        <taxon>Magnoliopsida</taxon>
        <taxon>eudicotyledons</taxon>
        <taxon>Gunneridae</taxon>
        <taxon>Pentapetalae</taxon>
        <taxon>rosids</taxon>
        <taxon>fabids</taxon>
        <taxon>Malpighiales</taxon>
        <taxon>Linaceae</taxon>
        <taxon>Linum</taxon>
    </lineage>
</organism>
<sequence length="98" mass="11482">MSTLVAQQILLPPPLLPSKLSSRPTILVRRLAAQRNCMLDFLRRRVSTSNFKSSDLSSRQAHRLYYARPHRLIFARLHQVCSARRSRHQKYKVESVNR</sequence>
<protein>
    <submittedName>
        <fullName evidence="1">Uncharacterized protein</fullName>
    </submittedName>
</protein>
<keyword evidence="2" id="KW-1185">Reference proteome</keyword>
<reference evidence="1 2" key="1">
    <citation type="submission" date="2024-04" db="EMBL/GenBank/DDBJ databases">
        <authorList>
            <person name="Fracassetti M."/>
        </authorList>
    </citation>
    <scope>NUCLEOTIDE SEQUENCE [LARGE SCALE GENOMIC DNA]</scope>
</reference>
<evidence type="ECO:0000313" key="2">
    <source>
        <dbReference type="Proteomes" id="UP001497516"/>
    </source>
</evidence>
<accession>A0AAV2ET94</accession>
<dbReference type="EMBL" id="OZ034818">
    <property type="protein sequence ID" value="CAL1388962.1"/>
    <property type="molecule type" value="Genomic_DNA"/>
</dbReference>
<dbReference type="AlphaFoldDB" id="A0AAV2ET94"/>
<dbReference type="Proteomes" id="UP001497516">
    <property type="component" value="Chromosome 5"/>
</dbReference>